<dbReference type="EMBL" id="JH712181">
    <property type="protein sequence ID" value="EFO17357.1"/>
    <property type="molecule type" value="Genomic_DNA"/>
</dbReference>
<dbReference type="AlphaFoldDB" id="A0A1S0TNL4"/>
<gene>
    <name evidence="2" type="ORF">LOAG_11141</name>
</gene>
<keyword evidence="1" id="KW-1133">Transmembrane helix</keyword>
<feature type="transmembrane region" description="Helical" evidence="1">
    <location>
        <begin position="18"/>
        <end position="40"/>
    </location>
</feature>
<reference evidence="2" key="1">
    <citation type="submission" date="2012-04" db="EMBL/GenBank/DDBJ databases">
        <title>The Genome Sequence of Loa loa.</title>
        <authorList>
            <consortium name="The Broad Institute Genome Sequencing Platform"/>
            <consortium name="Broad Institute Genome Sequencing Center for Infectious Disease"/>
            <person name="Nutman T.B."/>
            <person name="Fink D.L."/>
            <person name="Russ C."/>
            <person name="Young S."/>
            <person name="Zeng Q."/>
            <person name="Gargeya S."/>
            <person name="Alvarado L."/>
            <person name="Berlin A."/>
            <person name="Chapman S.B."/>
            <person name="Chen Z."/>
            <person name="Freedman E."/>
            <person name="Gellesch M."/>
            <person name="Goldberg J."/>
            <person name="Griggs A."/>
            <person name="Gujja S."/>
            <person name="Heilman E.R."/>
            <person name="Heiman D."/>
            <person name="Howarth C."/>
            <person name="Mehta T."/>
            <person name="Neiman D."/>
            <person name="Pearson M."/>
            <person name="Roberts A."/>
            <person name="Saif S."/>
            <person name="Shea T."/>
            <person name="Shenoy N."/>
            <person name="Sisk P."/>
            <person name="Stolte C."/>
            <person name="Sykes S."/>
            <person name="White J."/>
            <person name="Yandava C."/>
            <person name="Haas B."/>
            <person name="Henn M.R."/>
            <person name="Nusbaum C."/>
            <person name="Birren B."/>
        </authorList>
    </citation>
    <scope>NUCLEOTIDE SEQUENCE [LARGE SCALE GENOMIC DNA]</scope>
</reference>
<accession>A0A1S0TNL4</accession>
<sequence length="109" mass="12681">MSGHFCFTTVFVDSEKSLWFSLVSSIVSVPVVVAQFGAMLNEFRHRDVNFLLLRFRTKLERVKNCDKTGNTTNIIFYILPRSLTNTDNMVAYHDLRNLFINLRIFSNVQ</sequence>
<evidence type="ECO:0000313" key="2">
    <source>
        <dbReference type="EMBL" id="EFO17357.1"/>
    </source>
</evidence>
<dbReference type="KEGG" id="loa:LOAG_11141"/>
<dbReference type="CTD" id="9948595"/>
<dbReference type="RefSeq" id="XP_003146712.1">
    <property type="nucleotide sequence ID" value="XM_003146664.1"/>
</dbReference>
<evidence type="ECO:0000256" key="1">
    <source>
        <dbReference type="SAM" id="Phobius"/>
    </source>
</evidence>
<name>A0A1S0TNL4_LOALO</name>
<keyword evidence="1" id="KW-0472">Membrane</keyword>
<proteinExistence type="predicted"/>
<dbReference type="GeneID" id="9948595"/>
<keyword evidence="1" id="KW-0812">Transmembrane</keyword>
<protein>
    <submittedName>
        <fullName evidence="2">Uncharacterized protein</fullName>
    </submittedName>
</protein>
<organism evidence="2">
    <name type="scientific">Loa loa</name>
    <name type="common">Eye worm</name>
    <name type="synonym">Filaria loa</name>
    <dbReference type="NCBI Taxonomy" id="7209"/>
    <lineage>
        <taxon>Eukaryota</taxon>
        <taxon>Metazoa</taxon>
        <taxon>Ecdysozoa</taxon>
        <taxon>Nematoda</taxon>
        <taxon>Chromadorea</taxon>
        <taxon>Rhabditida</taxon>
        <taxon>Spirurina</taxon>
        <taxon>Spiruromorpha</taxon>
        <taxon>Filarioidea</taxon>
        <taxon>Onchocercidae</taxon>
        <taxon>Loa</taxon>
    </lineage>
</organism>
<dbReference type="InParanoid" id="A0A1S0TNL4"/>